<gene>
    <name evidence="1" type="ORF">QFC24_006069</name>
</gene>
<dbReference type="Proteomes" id="UP001234202">
    <property type="component" value="Unassembled WGS sequence"/>
</dbReference>
<dbReference type="EMBL" id="JASBWV010000027">
    <property type="protein sequence ID" value="KAJ9118870.1"/>
    <property type="molecule type" value="Genomic_DNA"/>
</dbReference>
<name>A0ACC2X4C7_9TREE</name>
<proteinExistence type="predicted"/>
<comment type="caution">
    <text evidence="1">The sequence shown here is derived from an EMBL/GenBank/DDBJ whole genome shotgun (WGS) entry which is preliminary data.</text>
</comment>
<sequence>MSTKHRILTSASRARVRSTASTTSSVLVQARLAPRNFPAASPPISGVSFRLYSAAIALQQHEELTQHTSADDRQYVTPGEEEEEDIGRHTEDLAALGEPRRSWASALTSPLDELADDEVIEVLEEALRENSAGKDKEHGLGLDTTSENNPSRPATWQPILSRDPFVRLPTAAAAAAIPFSTRTSVSLITLVLAIRTRPTYRHILSTISPSLFRALLTHLVVDIGAIHLVHLLLHDISTRSFGRLEIVQEALDVCCRSYAVSGGLIDGGQATEGPAIAQGLTTTVDKQHILNLLEMLDESYFFSPSTRDSTMDSLPAQHGLNHQTLRTLLKLAVDDTPSTPGSAPRLAIDPTRLVRIAGAFAKSVRPAITNNTIETEEDIWLMQQTLLSLVRAHETKAGQELHKILLGRQWIIDDPCLHRPANANSRATAKPASGRRLTSLGVCIALINTLNQHQQPIRALQLIELAVREKMVKPHSSLGPLFGMSVNTTCRIVIASRSPAALETMGDVLPWVISSGKVDVSPRIVKAFYDVCNEDVEGKGRGTMKRVVRALWERAVDIKTIRITAAGKGHSNPQPEIQQFLPTERPLAHLLEYMARKSTPWEGSDAAMLRWLVQTITVKPAAFLEPATAGAVIVALLSFETSALPRRFVKTLYERIVDERDDGERETIAYSTNAQVSRGRSLDDHFARDRLRMGLVTNSEAMLKLVQVSVSRSVTCTPPPPRPDGSLDPAMLIVQRYIQSSPPLAQLSVDDLARLARAFFLLGNMEAGVRMVKYVVAHRPPPAAERTAKRKPGRGAAAYEDKAVRILQWGLTYVPSSAGQHYLELLDLALAHDPTIGSTEVVTSKLLLENFMRKGIKALGFCQSSEMSDGQLWKDRLEALHREWEKRYNLEKDSNRVVNPPAS</sequence>
<reference evidence="1" key="1">
    <citation type="submission" date="2023-04" db="EMBL/GenBank/DDBJ databases">
        <title>Draft Genome sequencing of Naganishia species isolated from polar environments using Oxford Nanopore Technology.</title>
        <authorList>
            <person name="Leo P."/>
            <person name="Venkateswaran K."/>
        </authorList>
    </citation>
    <scope>NUCLEOTIDE SEQUENCE</scope>
    <source>
        <strain evidence="1">DBVPG 5303</strain>
    </source>
</reference>
<accession>A0ACC2X4C7</accession>
<keyword evidence="2" id="KW-1185">Reference proteome</keyword>
<protein>
    <submittedName>
        <fullName evidence="1">Uncharacterized protein</fullName>
    </submittedName>
</protein>
<evidence type="ECO:0000313" key="1">
    <source>
        <dbReference type="EMBL" id="KAJ9118870.1"/>
    </source>
</evidence>
<evidence type="ECO:0000313" key="2">
    <source>
        <dbReference type="Proteomes" id="UP001234202"/>
    </source>
</evidence>
<organism evidence="1 2">
    <name type="scientific">Naganishia onofrii</name>
    <dbReference type="NCBI Taxonomy" id="1851511"/>
    <lineage>
        <taxon>Eukaryota</taxon>
        <taxon>Fungi</taxon>
        <taxon>Dikarya</taxon>
        <taxon>Basidiomycota</taxon>
        <taxon>Agaricomycotina</taxon>
        <taxon>Tremellomycetes</taxon>
        <taxon>Filobasidiales</taxon>
        <taxon>Filobasidiaceae</taxon>
        <taxon>Naganishia</taxon>
    </lineage>
</organism>